<dbReference type="InterPro" id="IPR017941">
    <property type="entry name" value="Rieske_2Fe-2S"/>
</dbReference>
<dbReference type="EMBL" id="CP002529">
    <property type="protein sequence ID" value="ADY02476.1"/>
    <property type="molecule type" value="Genomic_DNA"/>
</dbReference>
<dbReference type="GO" id="GO:0016491">
    <property type="term" value="F:oxidoreductase activity"/>
    <property type="evidence" value="ECO:0007669"/>
    <property type="project" value="UniProtKB-KW"/>
</dbReference>
<gene>
    <name evidence="7" type="ordered locus">VMUT_2281</name>
</gene>
<dbReference type="eggNOG" id="arCOG02852">
    <property type="taxonomic scope" value="Archaea"/>
</dbReference>
<organism evidence="7 8">
    <name type="scientific">Vulcanisaeta moutnovskia (strain 768-28)</name>
    <dbReference type="NCBI Taxonomy" id="985053"/>
    <lineage>
        <taxon>Archaea</taxon>
        <taxon>Thermoproteota</taxon>
        <taxon>Thermoprotei</taxon>
        <taxon>Thermoproteales</taxon>
        <taxon>Thermoproteaceae</taxon>
        <taxon>Vulcanisaeta</taxon>
    </lineage>
</organism>
<keyword evidence="1" id="KW-0001">2Fe-2S</keyword>
<dbReference type="OrthoDB" id="6837at2157"/>
<evidence type="ECO:0000313" key="7">
    <source>
        <dbReference type="EMBL" id="ADY02476.1"/>
    </source>
</evidence>
<keyword evidence="5" id="KW-0411">Iron-sulfur</keyword>
<evidence type="ECO:0000256" key="5">
    <source>
        <dbReference type="ARBA" id="ARBA00023014"/>
    </source>
</evidence>
<dbReference type="PANTHER" id="PTHR21266">
    <property type="entry name" value="IRON-SULFUR DOMAIN CONTAINING PROTEIN"/>
    <property type="match status" value="1"/>
</dbReference>
<dbReference type="SUPFAM" id="SSF50022">
    <property type="entry name" value="ISP domain"/>
    <property type="match status" value="1"/>
</dbReference>
<dbReference type="Pfam" id="PF00355">
    <property type="entry name" value="Rieske"/>
    <property type="match status" value="1"/>
</dbReference>
<dbReference type="GO" id="GO:0051537">
    <property type="term" value="F:2 iron, 2 sulfur cluster binding"/>
    <property type="evidence" value="ECO:0007669"/>
    <property type="project" value="UniProtKB-KW"/>
</dbReference>
<dbReference type="InterPro" id="IPR050584">
    <property type="entry name" value="Cholesterol_7-desaturase"/>
</dbReference>
<dbReference type="Gene3D" id="2.102.10.10">
    <property type="entry name" value="Rieske [2Fe-2S] iron-sulphur domain"/>
    <property type="match status" value="1"/>
</dbReference>
<evidence type="ECO:0000256" key="4">
    <source>
        <dbReference type="ARBA" id="ARBA00023004"/>
    </source>
</evidence>
<reference evidence="7 8" key="1">
    <citation type="journal article" date="2011" name="J. Bacteriol.">
        <title>Complete genome sequence of 'Vulcanisaeta moutnovskia' strain 768-28, a novel member of the hyperthermophilic crenarchaeal genus vulcanisaeta.</title>
        <authorList>
            <person name="Gumerov V.M."/>
            <person name="Mardanov A.V."/>
            <person name="Beletsky A.V."/>
            <person name="Prokofeva M.I."/>
            <person name="Bonch-Osmolovskaya E.A."/>
            <person name="Ravin N.V."/>
            <person name="Skryabin K.G."/>
        </authorList>
    </citation>
    <scope>NUCLEOTIDE SEQUENCE [LARGE SCALE GENOMIC DNA]</scope>
    <source>
        <strain evidence="7 8">768-28</strain>
    </source>
</reference>
<evidence type="ECO:0000313" key="8">
    <source>
        <dbReference type="Proteomes" id="UP000007485"/>
    </source>
</evidence>
<dbReference type="GO" id="GO:0046872">
    <property type="term" value="F:metal ion binding"/>
    <property type="evidence" value="ECO:0007669"/>
    <property type="project" value="UniProtKB-KW"/>
</dbReference>
<proteinExistence type="predicted"/>
<dbReference type="PANTHER" id="PTHR21266:SF59">
    <property type="entry name" value="BLR4922 PROTEIN"/>
    <property type="match status" value="1"/>
</dbReference>
<evidence type="ECO:0000256" key="3">
    <source>
        <dbReference type="ARBA" id="ARBA00023002"/>
    </source>
</evidence>
<dbReference type="GeneID" id="10289933"/>
<keyword evidence="2" id="KW-0479">Metal-binding</keyword>
<evidence type="ECO:0000256" key="2">
    <source>
        <dbReference type="ARBA" id="ARBA00022723"/>
    </source>
</evidence>
<keyword evidence="8" id="KW-1185">Reference proteome</keyword>
<protein>
    <submittedName>
        <fullName evidence="7">Rieske (2Fe-2S) domain protein</fullName>
    </submittedName>
</protein>
<evidence type="ECO:0000259" key="6">
    <source>
        <dbReference type="PROSITE" id="PS51296"/>
    </source>
</evidence>
<keyword evidence="3" id="KW-0560">Oxidoreductase</keyword>
<dbReference type="InterPro" id="IPR036922">
    <property type="entry name" value="Rieske_2Fe-2S_sf"/>
</dbReference>
<feature type="domain" description="Rieske" evidence="6">
    <location>
        <begin position="3"/>
        <end position="107"/>
    </location>
</feature>
<dbReference type="Pfam" id="PF19112">
    <property type="entry name" value="VanA_C"/>
    <property type="match status" value="1"/>
</dbReference>
<dbReference type="HOGENOM" id="CLU_039484_1_1_2"/>
<dbReference type="STRING" id="985053.VMUT_2281"/>
<dbReference type="Gene3D" id="3.90.380.10">
    <property type="entry name" value="Naphthalene 1,2-dioxygenase Alpha Subunit, Chain A, domain 1"/>
    <property type="match status" value="1"/>
</dbReference>
<evidence type="ECO:0000256" key="1">
    <source>
        <dbReference type="ARBA" id="ARBA00022714"/>
    </source>
</evidence>
<dbReference type="PROSITE" id="PS51296">
    <property type="entry name" value="RIESKE"/>
    <property type="match status" value="1"/>
</dbReference>
<keyword evidence="4" id="KW-0408">Iron</keyword>
<name>F0QXZ0_VULM7</name>
<dbReference type="SUPFAM" id="SSF55961">
    <property type="entry name" value="Bet v1-like"/>
    <property type="match status" value="1"/>
</dbReference>
<accession>F0QXZ0</accession>
<dbReference type="Proteomes" id="UP000007485">
    <property type="component" value="Chromosome"/>
</dbReference>
<dbReference type="AlphaFoldDB" id="F0QXZ0"/>
<dbReference type="InterPro" id="IPR044043">
    <property type="entry name" value="VanA_C_cat"/>
</dbReference>
<dbReference type="KEGG" id="vmo:VMUT_2281"/>
<dbReference type="RefSeq" id="WP_013605637.1">
    <property type="nucleotide sequence ID" value="NC_015151.1"/>
</dbReference>
<sequence>MWIATLSSSEVGRDRPLGVKRLNMNLVFWRDKSGKVNALLDDCPHRHAKLSLGKVVDGNIQCPYHGFEFDGSGRTVKIPALGKASEVPKYLRAFSIPTYETYDIIWIWYGNGDLSKPPRFFDDLDELSTYSEYSEVWSVSLPRAVENQLDVFHLPFVHYNTIGRGGKTLVHGPLVRLIDEHSFIIYPFNEVDRGQRLLRSNQIDASKLKNYLWFIYPNIWENYISRNMRIIAFFAPIDSGSTKIYIRLYMKAAGIRTIDKVITKLLMPLNVYVLHQDRRVVLTQPNDIKHDKLIHADYPIALYRRMYLRDKELNKLLNNATTVTQSLNMKKWF</sequence>